<feature type="non-terminal residue" evidence="2">
    <location>
        <position position="1"/>
    </location>
</feature>
<gene>
    <name evidence="2" type="primary">UNG</name>
</gene>
<proteinExistence type="predicted"/>
<keyword evidence="1" id="KW-1185">Reference proteome</keyword>
<evidence type="ECO:0000313" key="2">
    <source>
        <dbReference type="RefSeq" id="XP_045152619.1"/>
    </source>
</evidence>
<reference evidence="2" key="1">
    <citation type="submission" date="2025-08" db="UniProtKB">
        <authorList>
            <consortium name="RefSeq"/>
        </authorList>
    </citation>
    <scope>IDENTIFICATION</scope>
</reference>
<dbReference type="Proteomes" id="UP000694863">
    <property type="component" value="Unplaced"/>
</dbReference>
<name>A0AC55DLK0_ECHTE</name>
<evidence type="ECO:0000313" key="1">
    <source>
        <dbReference type="Proteomes" id="UP000694863"/>
    </source>
</evidence>
<dbReference type="RefSeq" id="XP_045152619.1">
    <property type="nucleotide sequence ID" value="XM_045296684.1"/>
</dbReference>
<accession>A0AC55DLK0</accession>
<sequence>PSSPLSPEQLVRIQKNKAAALLRLAARNVPPGFGESWKQQLHGEFGKPYFIKLMGFVAEERKHHTVYPPPDQVFTWTQMCDIREVKVVILGQDPYHGPNQAHGLCFSVQRPVPPPPSLENIYKELSTDLDDFVPPGHGDLSGWAKQVDSRVSAILSDIDLLLLFNAGLCKTKLSEEEDSAHAPWKEWQKRSKEDGHHLQRTGSPLHTHTPPAQQGHTAPGTWCPHGGAREEPWTRSPMGHPPNSRLPFQKRHHVLQTAHPSPLSVYRGFFGCRHFSRTNELLRKDGRKPIDWKAL</sequence>
<protein>
    <submittedName>
        <fullName evidence="2">Uracil-DNA glycosylase</fullName>
    </submittedName>
</protein>
<organism evidence="1 2">
    <name type="scientific">Echinops telfairi</name>
    <name type="common">Lesser hedgehog tenrec</name>
    <dbReference type="NCBI Taxonomy" id="9371"/>
    <lineage>
        <taxon>Eukaryota</taxon>
        <taxon>Metazoa</taxon>
        <taxon>Chordata</taxon>
        <taxon>Craniata</taxon>
        <taxon>Vertebrata</taxon>
        <taxon>Euteleostomi</taxon>
        <taxon>Mammalia</taxon>
        <taxon>Eutheria</taxon>
        <taxon>Afrotheria</taxon>
        <taxon>Tenrecidae</taxon>
        <taxon>Tenrecinae</taxon>
        <taxon>Echinops</taxon>
    </lineage>
</organism>